<organism evidence="2 3">
    <name type="scientific">Phenylobacterium kunshanense</name>
    <dbReference type="NCBI Taxonomy" id="1445034"/>
    <lineage>
        <taxon>Bacteria</taxon>
        <taxon>Pseudomonadati</taxon>
        <taxon>Pseudomonadota</taxon>
        <taxon>Alphaproteobacteria</taxon>
        <taxon>Caulobacterales</taxon>
        <taxon>Caulobacteraceae</taxon>
        <taxon>Phenylobacterium</taxon>
    </lineage>
</organism>
<evidence type="ECO:0008006" key="4">
    <source>
        <dbReference type="Google" id="ProtNLM"/>
    </source>
</evidence>
<comment type="caution">
    <text evidence="2">The sequence shown here is derived from an EMBL/GenBank/DDBJ whole genome shotgun (WGS) entry which is preliminary data.</text>
</comment>
<feature type="transmembrane region" description="Helical" evidence="1">
    <location>
        <begin position="118"/>
        <end position="147"/>
    </location>
</feature>
<feature type="transmembrane region" description="Helical" evidence="1">
    <location>
        <begin position="24"/>
        <end position="47"/>
    </location>
</feature>
<feature type="transmembrane region" description="Helical" evidence="1">
    <location>
        <begin position="67"/>
        <end position="98"/>
    </location>
</feature>
<keyword evidence="1" id="KW-0472">Membrane</keyword>
<feature type="transmembrane region" description="Helical" evidence="1">
    <location>
        <begin position="153"/>
        <end position="175"/>
    </location>
</feature>
<accession>A0A328B8A7</accession>
<evidence type="ECO:0000313" key="3">
    <source>
        <dbReference type="Proteomes" id="UP000249524"/>
    </source>
</evidence>
<dbReference type="EMBL" id="QFYS01000014">
    <property type="protein sequence ID" value="RAK62054.1"/>
    <property type="molecule type" value="Genomic_DNA"/>
</dbReference>
<evidence type="ECO:0000313" key="2">
    <source>
        <dbReference type="EMBL" id="RAK62054.1"/>
    </source>
</evidence>
<gene>
    <name evidence="2" type="ORF">DJ019_20270</name>
</gene>
<keyword evidence="1" id="KW-1133">Transmembrane helix</keyword>
<name>A0A328B8A7_9CAUL</name>
<protein>
    <recommendedName>
        <fullName evidence="4">Glycerophosphoryl diester phosphodiesterase membrane domain-containing protein</fullName>
    </recommendedName>
</protein>
<keyword evidence="3" id="KW-1185">Reference proteome</keyword>
<evidence type="ECO:0000256" key="1">
    <source>
        <dbReference type="SAM" id="Phobius"/>
    </source>
</evidence>
<dbReference type="Proteomes" id="UP000249524">
    <property type="component" value="Unassembled WGS sequence"/>
</dbReference>
<keyword evidence="1" id="KW-0812">Transmembrane</keyword>
<dbReference type="AlphaFoldDB" id="A0A328B8A7"/>
<sequence length="298" mass="32337">MTSFSATDAALEGFRITRERPRALMAWTAFCFAISVVSALITVNMPAEARAALEFLQNDPSATPDAGMLMQALAILSPMLLFGLVVQCIMGAAVYRIILRPQDDKFSYLRLGRDELRLMALTLVYLVLALMAVVAVQIVVAIIATLASFLGNAAFSFAFAAAELFALGLLVFVAVRMSLAPVMTFDLGRLAILDSWSLTRGQFWRLVAAYVLAICCVFVVAILFLMLFMAVSMIVTIATGGTVAELMRIFQPDETTLRTYLNPFMIAYMVVGGLFTAIYYAVVAAPGAVAYQRLSAQA</sequence>
<proteinExistence type="predicted"/>
<reference evidence="2 3" key="1">
    <citation type="submission" date="2018-05" db="EMBL/GenBank/DDBJ databases">
        <authorList>
            <person name="Lanie J.A."/>
            <person name="Ng W.-L."/>
            <person name="Kazmierczak K.M."/>
            <person name="Andrzejewski T.M."/>
            <person name="Davidsen T.M."/>
            <person name="Wayne K.J."/>
            <person name="Tettelin H."/>
            <person name="Glass J.I."/>
            <person name="Rusch D."/>
            <person name="Podicherti R."/>
            <person name="Tsui H.-C.T."/>
            <person name="Winkler M.E."/>
        </authorList>
    </citation>
    <scope>NUCLEOTIDE SEQUENCE [LARGE SCALE GENOMIC DNA]</scope>
    <source>
        <strain evidence="2 3">BUT-10</strain>
    </source>
</reference>
<feature type="transmembrane region" description="Helical" evidence="1">
    <location>
        <begin position="260"/>
        <end position="283"/>
    </location>
</feature>
<feature type="transmembrane region" description="Helical" evidence="1">
    <location>
        <begin position="207"/>
        <end position="240"/>
    </location>
</feature>